<organism evidence="5 6">
    <name type="scientific">Maritimibacter harenae</name>
    <dbReference type="NCBI Taxonomy" id="2606218"/>
    <lineage>
        <taxon>Bacteria</taxon>
        <taxon>Pseudomonadati</taxon>
        <taxon>Pseudomonadota</taxon>
        <taxon>Alphaproteobacteria</taxon>
        <taxon>Rhodobacterales</taxon>
        <taxon>Roseobacteraceae</taxon>
        <taxon>Maritimibacter</taxon>
    </lineage>
</organism>
<dbReference type="SUPFAM" id="SSF46785">
    <property type="entry name" value="Winged helix' DNA-binding domain"/>
    <property type="match status" value="1"/>
</dbReference>
<keyword evidence="2" id="KW-0238">DNA-binding</keyword>
<dbReference type="RefSeq" id="WP_161353585.1">
    <property type="nucleotide sequence ID" value="NZ_WTUX01000022.1"/>
</dbReference>
<dbReference type="CDD" id="cd07377">
    <property type="entry name" value="WHTH_GntR"/>
    <property type="match status" value="1"/>
</dbReference>
<accession>A0A845MAL3</accession>
<sequence length="236" mass="25725">MARTPIWKHIAGTLEDEMREGLYHAGGKLPTEAALAARFGVNRHTVRRALGDLVERGLVYTRRGSGAFVAQEVTDYPIGKRVRFHQNVSATGKLVDKKRLRVETRPARNVEAEALGLASGDPVVVYEGLSRSGGAVLAHFESIFSAERLPRLAETFLTETSVTNALRANGIPDYLRAQTRVTAELADPALALHLGVREREPILRTRAINTTPDGDPLEYGVTSFAGSRVALTIESD</sequence>
<comment type="caution">
    <text evidence="5">The sequence shown here is derived from an EMBL/GenBank/DDBJ whole genome shotgun (WGS) entry which is preliminary data.</text>
</comment>
<dbReference type="GO" id="GO:0003700">
    <property type="term" value="F:DNA-binding transcription factor activity"/>
    <property type="evidence" value="ECO:0007669"/>
    <property type="project" value="InterPro"/>
</dbReference>
<evidence type="ECO:0000256" key="1">
    <source>
        <dbReference type="ARBA" id="ARBA00023015"/>
    </source>
</evidence>
<keyword evidence="6" id="KW-1185">Reference proteome</keyword>
<dbReference type="Gene3D" id="1.10.10.10">
    <property type="entry name" value="Winged helix-like DNA-binding domain superfamily/Winged helix DNA-binding domain"/>
    <property type="match status" value="1"/>
</dbReference>
<keyword evidence="1" id="KW-0805">Transcription regulation</keyword>
<dbReference type="SUPFAM" id="SSF64288">
    <property type="entry name" value="Chorismate lyase-like"/>
    <property type="match status" value="1"/>
</dbReference>
<evidence type="ECO:0000313" key="6">
    <source>
        <dbReference type="Proteomes" id="UP000467322"/>
    </source>
</evidence>
<dbReference type="PANTHER" id="PTHR44846:SF1">
    <property type="entry name" value="MANNOSYL-D-GLYCERATE TRANSPORT_METABOLISM SYSTEM REPRESSOR MNGR-RELATED"/>
    <property type="match status" value="1"/>
</dbReference>
<dbReference type="InterPro" id="IPR036388">
    <property type="entry name" value="WH-like_DNA-bd_sf"/>
</dbReference>
<dbReference type="GO" id="GO:0003677">
    <property type="term" value="F:DNA binding"/>
    <property type="evidence" value="ECO:0007669"/>
    <property type="project" value="UniProtKB-KW"/>
</dbReference>
<name>A0A845MAL3_9RHOB</name>
<evidence type="ECO:0000256" key="2">
    <source>
        <dbReference type="ARBA" id="ARBA00023125"/>
    </source>
</evidence>
<dbReference type="PRINTS" id="PR00035">
    <property type="entry name" value="HTHGNTR"/>
</dbReference>
<evidence type="ECO:0000259" key="4">
    <source>
        <dbReference type="PROSITE" id="PS50949"/>
    </source>
</evidence>
<dbReference type="Gene3D" id="3.40.1410.10">
    <property type="entry name" value="Chorismate lyase-like"/>
    <property type="match status" value="1"/>
</dbReference>
<reference evidence="5 6" key="1">
    <citation type="submission" date="2019-12" db="EMBL/GenBank/DDBJ databases">
        <title>Maritimibacter sp. nov. sp. isolated from sea sand.</title>
        <authorList>
            <person name="Kim J."/>
            <person name="Jeong S.E."/>
            <person name="Jung H.S."/>
            <person name="Jeon C.O."/>
        </authorList>
    </citation>
    <scope>NUCLEOTIDE SEQUENCE [LARGE SCALE GENOMIC DNA]</scope>
    <source>
        <strain evidence="5 6">DP07</strain>
    </source>
</reference>
<dbReference type="InterPro" id="IPR036390">
    <property type="entry name" value="WH_DNA-bd_sf"/>
</dbReference>
<dbReference type="PROSITE" id="PS50949">
    <property type="entry name" value="HTH_GNTR"/>
    <property type="match status" value="1"/>
</dbReference>
<dbReference type="InterPro" id="IPR028978">
    <property type="entry name" value="Chorismate_lyase_/UTRA_dom_sf"/>
</dbReference>
<proteinExistence type="predicted"/>
<dbReference type="SMART" id="SM00345">
    <property type="entry name" value="HTH_GNTR"/>
    <property type="match status" value="1"/>
</dbReference>
<dbReference type="Proteomes" id="UP000467322">
    <property type="component" value="Unassembled WGS sequence"/>
</dbReference>
<gene>
    <name evidence="5" type="primary">phnF</name>
    <name evidence="5" type="ORF">GQE99_19265</name>
</gene>
<dbReference type="EMBL" id="WTUX01000022">
    <property type="protein sequence ID" value="MZR15163.1"/>
    <property type="molecule type" value="Genomic_DNA"/>
</dbReference>
<dbReference type="InterPro" id="IPR050679">
    <property type="entry name" value="Bact_HTH_transcr_reg"/>
</dbReference>
<evidence type="ECO:0000313" key="5">
    <source>
        <dbReference type="EMBL" id="MZR15163.1"/>
    </source>
</evidence>
<dbReference type="InterPro" id="IPR011663">
    <property type="entry name" value="UTRA"/>
</dbReference>
<protein>
    <submittedName>
        <fullName evidence="5">Phosphonate metabolism transcriptional regulator PhnF</fullName>
    </submittedName>
</protein>
<dbReference type="Pfam" id="PF07702">
    <property type="entry name" value="UTRA"/>
    <property type="match status" value="1"/>
</dbReference>
<dbReference type="PANTHER" id="PTHR44846">
    <property type="entry name" value="MANNOSYL-D-GLYCERATE TRANSPORT/METABOLISM SYSTEM REPRESSOR MNGR-RELATED"/>
    <property type="match status" value="1"/>
</dbReference>
<dbReference type="Pfam" id="PF00392">
    <property type="entry name" value="GntR"/>
    <property type="match status" value="1"/>
</dbReference>
<dbReference type="NCBIfam" id="TIGR02325">
    <property type="entry name" value="C_P_lyase_phnF"/>
    <property type="match status" value="1"/>
</dbReference>
<keyword evidence="3" id="KW-0804">Transcription</keyword>
<evidence type="ECO:0000256" key="3">
    <source>
        <dbReference type="ARBA" id="ARBA00023163"/>
    </source>
</evidence>
<feature type="domain" description="HTH gntR-type" evidence="4">
    <location>
        <begin position="4"/>
        <end position="72"/>
    </location>
</feature>
<dbReference type="GO" id="GO:0045892">
    <property type="term" value="P:negative regulation of DNA-templated transcription"/>
    <property type="evidence" value="ECO:0007669"/>
    <property type="project" value="TreeGrafter"/>
</dbReference>
<dbReference type="AlphaFoldDB" id="A0A845MAL3"/>
<dbReference type="InterPro" id="IPR012702">
    <property type="entry name" value="CP_lyase_PhnF"/>
</dbReference>
<dbReference type="InterPro" id="IPR000524">
    <property type="entry name" value="Tscrpt_reg_HTH_GntR"/>
</dbReference>
<dbReference type="SMART" id="SM00866">
    <property type="entry name" value="UTRA"/>
    <property type="match status" value="1"/>
</dbReference>